<feature type="repeat" description="TPR" evidence="7">
    <location>
        <begin position="301"/>
        <end position="334"/>
    </location>
</feature>
<keyword evidence="3" id="KW-0498">Mitosis</keyword>
<dbReference type="SUPFAM" id="SSF48452">
    <property type="entry name" value="TPR-like"/>
    <property type="match status" value="2"/>
</dbReference>
<dbReference type="PANTHER" id="PTHR12558">
    <property type="entry name" value="CELL DIVISION CYCLE 16,23,27"/>
    <property type="match status" value="1"/>
</dbReference>
<keyword evidence="2" id="KW-0677">Repeat</keyword>
<dbReference type="AlphaFoldDB" id="A0AAV8UJE0"/>
<evidence type="ECO:0000256" key="5">
    <source>
        <dbReference type="ARBA" id="ARBA00022803"/>
    </source>
</evidence>
<evidence type="ECO:0000256" key="3">
    <source>
        <dbReference type="ARBA" id="ARBA00022776"/>
    </source>
</evidence>
<reference evidence="8 9" key="1">
    <citation type="journal article" date="2023" name="Nat. Commun.">
        <title>Origin of minicircular mitochondrial genomes in red algae.</title>
        <authorList>
            <person name="Lee Y."/>
            <person name="Cho C.H."/>
            <person name="Lee Y.M."/>
            <person name="Park S.I."/>
            <person name="Yang J.H."/>
            <person name="West J.A."/>
            <person name="Bhattacharya D."/>
            <person name="Yoon H.S."/>
        </authorList>
    </citation>
    <scope>NUCLEOTIDE SEQUENCE [LARGE SCALE GENOMIC DNA]</scope>
    <source>
        <strain evidence="8 9">CCMP1338</strain>
        <tissue evidence="8">Whole cell</tissue>
    </source>
</reference>
<keyword evidence="6" id="KW-0131">Cell cycle</keyword>
<dbReference type="SMART" id="SM00028">
    <property type="entry name" value="TPR"/>
    <property type="match status" value="5"/>
</dbReference>
<feature type="repeat" description="TPR" evidence="7">
    <location>
        <begin position="444"/>
        <end position="477"/>
    </location>
</feature>
<accession>A0AAV8UJE0</accession>
<dbReference type="Proteomes" id="UP001157974">
    <property type="component" value="Unassembled WGS sequence"/>
</dbReference>
<protein>
    <recommendedName>
        <fullName evidence="10">Anaphase-promoting complex subunit 6</fullName>
    </recommendedName>
</protein>
<dbReference type="PROSITE" id="PS50005">
    <property type="entry name" value="TPR"/>
    <property type="match status" value="3"/>
</dbReference>
<dbReference type="GO" id="GO:0045842">
    <property type="term" value="P:positive regulation of mitotic metaphase/anaphase transition"/>
    <property type="evidence" value="ECO:0007669"/>
    <property type="project" value="TreeGrafter"/>
</dbReference>
<dbReference type="PANTHER" id="PTHR12558:SF9">
    <property type="entry name" value="CELL DIVISION CYCLE PROTEIN 16 HOMOLOG"/>
    <property type="match status" value="1"/>
</dbReference>
<dbReference type="Gene3D" id="1.25.40.10">
    <property type="entry name" value="Tetratricopeptide repeat domain"/>
    <property type="match status" value="1"/>
</dbReference>
<evidence type="ECO:0000256" key="2">
    <source>
        <dbReference type="ARBA" id="ARBA00022737"/>
    </source>
</evidence>
<proteinExistence type="predicted"/>
<evidence type="ECO:0000256" key="1">
    <source>
        <dbReference type="ARBA" id="ARBA00022618"/>
    </source>
</evidence>
<comment type="caution">
    <text evidence="8">The sequence shown here is derived from an EMBL/GenBank/DDBJ whole genome shotgun (WGS) entry which is preliminary data.</text>
</comment>
<dbReference type="GO" id="GO:0051301">
    <property type="term" value="P:cell division"/>
    <property type="evidence" value="ECO:0007669"/>
    <property type="project" value="UniProtKB-KW"/>
</dbReference>
<dbReference type="InterPro" id="IPR011990">
    <property type="entry name" value="TPR-like_helical_dom_sf"/>
</dbReference>
<gene>
    <name evidence="8" type="ORF">NDN08_007318</name>
</gene>
<evidence type="ECO:0000313" key="9">
    <source>
        <dbReference type="Proteomes" id="UP001157974"/>
    </source>
</evidence>
<evidence type="ECO:0000313" key="8">
    <source>
        <dbReference type="EMBL" id="KAJ8901472.1"/>
    </source>
</evidence>
<keyword evidence="9" id="KW-1185">Reference proteome</keyword>
<keyword evidence="1" id="KW-0132">Cell division</keyword>
<evidence type="ECO:0008006" key="10">
    <source>
        <dbReference type="Google" id="ProtNLM"/>
    </source>
</evidence>
<dbReference type="GO" id="GO:0031145">
    <property type="term" value="P:anaphase-promoting complex-dependent catabolic process"/>
    <property type="evidence" value="ECO:0007669"/>
    <property type="project" value="TreeGrafter"/>
</dbReference>
<evidence type="ECO:0000256" key="7">
    <source>
        <dbReference type="PROSITE-ProRule" id="PRU00339"/>
    </source>
</evidence>
<dbReference type="GO" id="GO:0016567">
    <property type="term" value="P:protein ubiquitination"/>
    <property type="evidence" value="ECO:0007669"/>
    <property type="project" value="TreeGrafter"/>
</dbReference>
<keyword evidence="4" id="KW-0833">Ubl conjugation pathway</keyword>
<dbReference type="EMBL" id="JAMWBK010000011">
    <property type="protein sequence ID" value="KAJ8901472.1"/>
    <property type="molecule type" value="Genomic_DNA"/>
</dbReference>
<name>A0AAV8UJE0_9RHOD</name>
<dbReference type="GO" id="GO:0005680">
    <property type="term" value="C:anaphase-promoting complex"/>
    <property type="evidence" value="ECO:0007669"/>
    <property type="project" value="TreeGrafter"/>
</dbReference>
<keyword evidence="5 7" id="KW-0802">TPR repeat</keyword>
<evidence type="ECO:0000256" key="4">
    <source>
        <dbReference type="ARBA" id="ARBA00022786"/>
    </source>
</evidence>
<dbReference type="InterPro" id="IPR019734">
    <property type="entry name" value="TPR_rpt"/>
</dbReference>
<dbReference type="GO" id="GO:0005737">
    <property type="term" value="C:cytoplasm"/>
    <property type="evidence" value="ECO:0007669"/>
    <property type="project" value="TreeGrafter"/>
</dbReference>
<sequence>MGRKSVISNLSVAGNGAGGLKLKPGQMDDSVEAYSRLGLYSTASFFAEAQYGGPGCPEDEILKLARLSLKAKDVKYTLYLIERLDRRPLKPEFRLIAGQCYLHDKDYDQCLSSVLEESPQDEISAEKSISSGICVIRASALEALENTSSAANWYKEAVKRDYRCVQAFERLVTAALINQEDALSLIKQLDIQQNDAWIQSYYVCFSVASDPSKSDMFEENLRILRDNCGHSGGPWLRYLTARHAFAQHKYRSCMKMTSDAIHLVERGEHWILLHLAATFEASGSDLFSVSHRLEDQFPQTKISFLAIGYYYLQNKQEDKAKRYLQKATAFDPQFGPAWIALGHVLSVQDDSDGALAAYRTAARLMPASHLPLIYSGMEYARLNLISHAIKYLSMAREIAAWDPTPLYELGVLSYQAGDLETAGTYFHKALEELKPCAEDEDLLVATYLGLGHVLRRQRSYSKAREMYLNAQALNPTCQTTTAALAMTYHGEGNVSKAVVFYHQSLRGKLNMTTTVQMLVESALKEVNLLPLEA</sequence>
<feature type="repeat" description="TPR" evidence="7">
    <location>
        <begin position="335"/>
        <end position="368"/>
    </location>
</feature>
<evidence type="ECO:0000256" key="6">
    <source>
        <dbReference type="ARBA" id="ARBA00023306"/>
    </source>
</evidence>
<dbReference type="Pfam" id="PF13181">
    <property type="entry name" value="TPR_8"/>
    <property type="match status" value="1"/>
</dbReference>
<organism evidence="8 9">
    <name type="scientific">Rhodosorus marinus</name>
    <dbReference type="NCBI Taxonomy" id="101924"/>
    <lineage>
        <taxon>Eukaryota</taxon>
        <taxon>Rhodophyta</taxon>
        <taxon>Stylonematophyceae</taxon>
        <taxon>Stylonematales</taxon>
        <taxon>Stylonemataceae</taxon>
        <taxon>Rhodosorus</taxon>
    </lineage>
</organism>